<dbReference type="GO" id="GO:0005886">
    <property type="term" value="C:plasma membrane"/>
    <property type="evidence" value="ECO:0007669"/>
    <property type="project" value="UniProtKB-SubCell"/>
</dbReference>
<evidence type="ECO:0000256" key="1">
    <source>
        <dbReference type="ARBA" id="ARBA00004651"/>
    </source>
</evidence>
<dbReference type="Proteomes" id="UP001258207">
    <property type="component" value="Chromosome"/>
</dbReference>
<evidence type="ECO:0000256" key="3">
    <source>
        <dbReference type="ARBA" id="ARBA00022692"/>
    </source>
</evidence>
<evidence type="ECO:0000256" key="5">
    <source>
        <dbReference type="ARBA" id="ARBA00023136"/>
    </source>
</evidence>
<evidence type="ECO:0000259" key="7">
    <source>
        <dbReference type="Pfam" id="PF06271"/>
    </source>
</evidence>
<feature type="transmembrane region" description="Helical" evidence="6">
    <location>
        <begin position="110"/>
        <end position="135"/>
    </location>
</feature>
<protein>
    <submittedName>
        <fullName evidence="8">RDD family protein</fullName>
    </submittedName>
</protein>
<proteinExistence type="predicted"/>
<evidence type="ECO:0000313" key="8">
    <source>
        <dbReference type="EMBL" id="WNC09201.1"/>
    </source>
</evidence>
<dbReference type="EMBL" id="CP134081">
    <property type="protein sequence ID" value="WNC09201.1"/>
    <property type="molecule type" value="Genomic_DNA"/>
</dbReference>
<reference evidence="8" key="1">
    <citation type="submission" date="2023-09" db="EMBL/GenBank/DDBJ databases">
        <title>First report of Pseudomonas coleopterorum DJ13 causing leaf spot on Rhododendron pulchrum Sweet in China.</title>
        <authorList>
            <person name="Zhang Y."/>
        </authorList>
    </citation>
    <scope>NUCLEOTIDE SEQUENCE</scope>
    <source>
        <strain evidence="8">DJ13</strain>
    </source>
</reference>
<name>A0AAJ6LYW1_9PSED</name>
<dbReference type="InterPro" id="IPR051791">
    <property type="entry name" value="Pra-immunoreactive"/>
</dbReference>
<gene>
    <name evidence="8" type="ORF">RI108_18280</name>
</gene>
<sequence>MAPDAVNAIRQPTPATLTRRLAAAAYDLILLVALLMVATALYKLGQMLWYGEAHLRALSEAGALDHDRWLSLLLASLSFAFFACFWTRAGQTLGMQAWGIRVQSADGSPLGLGQAALRFVLAMLSWLCLGIGWWWMLFDRRQRTWHDLGSRSQVVRMAQRKTGH</sequence>
<dbReference type="Pfam" id="PF06271">
    <property type="entry name" value="RDD"/>
    <property type="match status" value="1"/>
</dbReference>
<dbReference type="PANTHER" id="PTHR36115:SF10">
    <property type="entry name" value="RDD DOMAIN-CONTAINING PROTEIN"/>
    <property type="match status" value="1"/>
</dbReference>
<keyword evidence="4 6" id="KW-1133">Transmembrane helix</keyword>
<comment type="subcellular location">
    <subcellularLocation>
        <location evidence="1">Cell membrane</location>
        <topology evidence="1">Multi-pass membrane protein</topology>
    </subcellularLocation>
</comment>
<keyword evidence="5 6" id="KW-0472">Membrane</keyword>
<dbReference type="RefSeq" id="WP_310791680.1">
    <property type="nucleotide sequence ID" value="NZ_CP134081.1"/>
</dbReference>
<keyword evidence="2" id="KW-1003">Cell membrane</keyword>
<feature type="domain" description="RDD" evidence="7">
    <location>
        <begin position="15"/>
        <end position="148"/>
    </location>
</feature>
<evidence type="ECO:0000256" key="4">
    <source>
        <dbReference type="ARBA" id="ARBA00022989"/>
    </source>
</evidence>
<dbReference type="PANTHER" id="PTHR36115">
    <property type="entry name" value="PROLINE-RICH ANTIGEN HOMOLOG-RELATED"/>
    <property type="match status" value="1"/>
</dbReference>
<evidence type="ECO:0000256" key="6">
    <source>
        <dbReference type="SAM" id="Phobius"/>
    </source>
</evidence>
<dbReference type="AlphaFoldDB" id="A0AAJ6LYW1"/>
<keyword evidence="3 6" id="KW-0812">Transmembrane</keyword>
<evidence type="ECO:0000313" key="9">
    <source>
        <dbReference type="Proteomes" id="UP001258207"/>
    </source>
</evidence>
<feature type="transmembrane region" description="Helical" evidence="6">
    <location>
        <begin position="21"/>
        <end position="42"/>
    </location>
</feature>
<accession>A0AAJ6LYW1</accession>
<dbReference type="InterPro" id="IPR010432">
    <property type="entry name" value="RDD"/>
</dbReference>
<organism evidence="8 9">
    <name type="scientific">Pseudomonas coleopterorum</name>
    <dbReference type="NCBI Taxonomy" id="1605838"/>
    <lineage>
        <taxon>Bacteria</taxon>
        <taxon>Pseudomonadati</taxon>
        <taxon>Pseudomonadota</taxon>
        <taxon>Gammaproteobacteria</taxon>
        <taxon>Pseudomonadales</taxon>
        <taxon>Pseudomonadaceae</taxon>
        <taxon>Pseudomonas</taxon>
    </lineage>
</organism>
<evidence type="ECO:0000256" key="2">
    <source>
        <dbReference type="ARBA" id="ARBA00022475"/>
    </source>
</evidence>